<dbReference type="Proteomes" id="UP000555103">
    <property type="component" value="Unassembled WGS sequence"/>
</dbReference>
<sequence>MMKFIISLIAFLLLLENAFCQDSYTLEKDIDGDNIADTIRLDSAKSCIVCQLSGENFTPVYSPEIYLDNMNGMGSSLGDTKDGFYYSFNWMRAGESICFRYEPETKRIRAVSYYSYAFGNAANDGKNDLNFDLLTGKCSGVSYYFDYEKEELIPNKIELEISVPLMYLEDFDTGLIMEAYEKALTLSSSNTN</sequence>
<dbReference type="EMBL" id="JACIEP010000007">
    <property type="protein sequence ID" value="MBB4036373.1"/>
    <property type="molecule type" value="Genomic_DNA"/>
</dbReference>
<feature type="signal peptide" evidence="1">
    <location>
        <begin position="1"/>
        <end position="20"/>
    </location>
</feature>
<proteinExistence type="predicted"/>
<organism evidence="2 3">
    <name type="scientific">Dysgonomonas hofstadii</name>
    <dbReference type="NCBI Taxonomy" id="637886"/>
    <lineage>
        <taxon>Bacteria</taxon>
        <taxon>Pseudomonadati</taxon>
        <taxon>Bacteroidota</taxon>
        <taxon>Bacteroidia</taxon>
        <taxon>Bacteroidales</taxon>
        <taxon>Dysgonomonadaceae</taxon>
        <taxon>Dysgonomonas</taxon>
    </lineage>
</organism>
<evidence type="ECO:0000256" key="1">
    <source>
        <dbReference type="SAM" id="SignalP"/>
    </source>
</evidence>
<dbReference type="AlphaFoldDB" id="A0A840CWY5"/>
<comment type="caution">
    <text evidence="2">The sequence shown here is derived from an EMBL/GenBank/DDBJ whole genome shotgun (WGS) entry which is preliminary data.</text>
</comment>
<reference evidence="2 3" key="1">
    <citation type="submission" date="2020-08" db="EMBL/GenBank/DDBJ databases">
        <title>Genomic Encyclopedia of Type Strains, Phase IV (KMG-IV): sequencing the most valuable type-strain genomes for metagenomic binning, comparative biology and taxonomic classification.</title>
        <authorList>
            <person name="Goeker M."/>
        </authorList>
    </citation>
    <scope>NUCLEOTIDE SEQUENCE [LARGE SCALE GENOMIC DNA]</scope>
    <source>
        <strain evidence="2 3">DSM 104969</strain>
    </source>
</reference>
<evidence type="ECO:0000313" key="2">
    <source>
        <dbReference type="EMBL" id="MBB4036373.1"/>
    </source>
</evidence>
<protein>
    <submittedName>
        <fullName evidence="2">Uncharacterized protein</fullName>
    </submittedName>
</protein>
<feature type="chain" id="PRO_5032360851" evidence="1">
    <location>
        <begin position="21"/>
        <end position="192"/>
    </location>
</feature>
<dbReference type="RefSeq" id="WP_183307273.1">
    <property type="nucleotide sequence ID" value="NZ_JACIEP010000007.1"/>
</dbReference>
<gene>
    <name evidence="2" type="ORF">GGR21_002275</name>
</gene>
<keyword evidence="1" id="KW-0732">Signal</keyword>
<name>A0A840CWY5_9BACT</name>
<keyword evidence="3" id="KW-1185">Reference proteome</keyword>
<evidence type="ECO:0000313" key="3">
    <source>
        <dbReference type="Proteomes" id="UP000555103"/>
    </source>
</evidence>
<accession>A0A840CWY5</accession>